<name>A0A182SR42_9DIPT</name>
<proteinExistence type="predicted"/>
<evidence type="ECO:0000313" key="2">
    <source>
        <dbReference type="EnsemblMetazoa" id="AMAM011732-PA"/>
    </source>
</evidence>
<organism evidence="2 3">
    <name type="scientific">Anopheles maculatus</name>
    <dbReference type="NCBI Taxonomy" id="74869"/>
    <lineage>
        <taxon>Eukaryota</taxon>
        <taxon>Metazoa</taxon>
        <taxon>Ecdysozoa</taxon>
        <taxon>Arthropoda</taxon>
        <taxon>Hexapoda</taxon>
        <taxon>Insecta</taxon>
        <taxon>Pterygota</taxon>
        <taxon>Neoptera</taxon>
        <taxon>Endopterygota</taxon>
        <taxon>Diptera</taxon>
        <taxon>Nematocera</taxon>
        <taxon>Culicoidea</taxon>
        <taxon>Culicidae</taxon>
        <taxon>Anophelinae</taxon>
        <taxon>Anopheles</taxon>
        <taxon>Anopheles maculatus group</taxon>
    </lineage>
</organism>
<reference evidence="3" key="1">
    <citation type="submission" date="2013-09" db="EMBL/GenBank/DDBJ databases">
        <title>The Genome Sequence of Anopheles maculatus species B.</title>
        <authorList>
            <consortium name="The Broad Institute Genomics Platform"/>
            <person name="Neafsey D.E."/>
            <person name="Besansky N."/>
            <person name="Howell P."/>
            <person name="Walton C."/>
            <person name="Young S.K."/>
            <person name="Zeng Q."/>
            <person name="Gargeya S."/>
            <person name="Fitzgerald M."/>
            <person name="Haas B."/>
            <person name="Abouelleil A."/>
            <person name="Allen A.W."/>
            <person name="Alvarado L."/>
            <person name="Arachchi H.M."/>
            <person name="Berlin A.M."/>
            <person name="Chapman S.B."/>
            <person name="Gainer-Dewar J."/>
            <person name="Goldberg J."/>
            <person name="Griggs A."/>
            <person name="Gujja S."/>
            <person name="Hansen M."/>
            <person name="Howarth C."/>
            <person name="Imamovic A."/>
            <person name="Ireland A."/>
            <person name="Larimer J."/>
            <person name="McCowan C."/>
            <person name="Murphy C."/>
            <person name="Pearson M."/>
            <person name="Poon T.W."/>
            <person name="Priest M."/>
            <person name="Roberts A."/>
            <person name="Saif S."/>
            <person name="Shea T."/>
            <person name="Sisk P."/>
            <person name="Sykes S."/>
            <person name="Wortman J."/>
            <person name="Nusbaum C."/>
            <person name="Birren B."/>
        </authorList>
    </citation>
    <scope>NUCLEOTIDE SEQUENCE [LARGE SCALE GENOMIC DNA]</scope>
    <source>
        <strain evidence="3">maculatus3</strain>
    </source>
</reference>
<dbReference type="AlphaFoldDB" id="A0A182SR42"/>
<reference evidence="2" key="2">
    <citation type="submission" date="2020-05" db="UniProtKB">
        <authorList>
            <consortium name="EnsemblMetazoa"/>
        </authorList>
    </citation>
    <scope>IDENTIFICATION</scope>
    <source>
        <strain evidence="2">maculatus3</strain>
    </source>
</reference>
<dbReference type="Proteomes" id="UP000075901">
    <property type="component" value="Unassembled WGS sequence"/>
</dbReference>
<accession>A0A182SR42</accession>
<feature type="region of interest" description="Disordered" evidence="1">
    <location>
        <begin position="126"/>
        <end position="176"/>
    </location>
</feature>
<sequence>MAKLFQTISEPFNTMLKWVVTRAPQTMCNEWQQTHQDHQWRWNIDTRSPDVKLDFENNNNISSVKTKNCYNDPSSPYNLIGSKLPDSATMMLTANTPPHPLSNASLNNTASSFRYFLVNNHSSPLKMLRGTSPRRGTGYRRTTAHQRQQRRRLSSLHIREPSELASPSYRQADDPANDLTNDVLLTPLADRVTTFSVASTQWQDVWDIFAQENEHYNEREIKTPEADRKSLLSHDTRRLVRRRAVRRRKAAQSSTKSV</sequence>
<feature type="compositionally biased region" description="Basic residues" evidence="1">
    <location>
        <begin position="142"/>
        <end position="154"/>
    </location>
</feature>
<dbReference type="EnsemblMetazoa" id="AMAM011732-RA">
    <property type="protein sequence ID" value="AMAM011732-PA"/>
    <property type="gene ID" value="AMAM011732"/>
</dbReference>
<evidence type="ECO:0000256" key="1">
    <source>
        <dbReference type="SAM" id="MobiDB-lite"/>
    </source>
</evidence>
<dbReference type="VEuPathDB" id="VectorBase:AMAM011732"/>
<protein>
    <submittedName>
        <fullName evidence="2">Uncharacterized protein</fullName>
    </submittedName>
</protein>
<evidence type="ECO:0000313" key="3">
    <source>
        <dbReference type="Proteomes" id="UP000075901"/>
    </source>
</evidence>
<keyword evidence="3" id="KW-1185">Reference proteome</keyword>